<organism evidence="1 2">
    <name type="scientific">Panagrolaimus sp. ES5</name>
    <dbReference type="NCBI Taxonomy" id="591445"/>
    <lineage>
        <taxon>Eukaryota</taxon>
        <taxon>Metazoa</taxon>
        <taxon>Ecdysozoa</taxon>
        <taxon>Nematoda</taxon>
        <taxon>Chromadorea</taxon>
        <taxon>Rhabditida</taxon>
        <taxon>Tylenchina</taxon>
        <taxon>Panagrolaimomorpha</taxon>
        <taxon>Panagrolaimoidea</taxon>
        <taxon>Panagrolaimidae</taxon>
        <taxon>Panagrolaimus</taxon>
    </lineage>
</organism>
<proteinExistence type="predicted"/>
<dbReference type="WBParaSite" id="ES5_v2.g22890.t1">
    <property type="protein sequence ID" value="ES5_v2.g22890.t1"/>
    <property type="gene ID" value="ES5_v2.g22890"/>
</dbReference>
<evidence type="ECO:0000313" key="1">
    <source>
        <dbReference type="Proteomes" id="UP000887579"/>
    </source>
</evidence>
<dbReference type="Proteomes" id="UP000887579">
    <property type="component" value="Unplaced"/>
</dbReference>
<name>A0AC34FZM3_9BILA</name>
<reference evidence="2" key="1">
    <citation type="submission" date="2022-11" db="UniProtKB">
        <authorList>
            <consortium name="WormBaseParasite"/>
        </authorList>
    </citation>
    <scope>IDENTIFICATION</scope>
</reference>
<evidence type="ECO:0000313" key="2">
    <source>
        <dbReference type="WBParaSite" id="ES5_v2.g22890.t1"/>
    </source>
</evidence>
<protein>
    <submittedName>
        <fullName evidence="2">Uncharacterized protein</fullName>
    </submittedName>
</protein>
<accession>A0AC34FZM3</accession>
<sequence>NVEPEEPKELLYSAERASSWEKMVRVVGQCIKFINICREKVQPGQLLAADIKQAEKFIV</sequence>